<dbReference type="PROSITE" id="PS50003">
    <property type="entry name" value="PH_DOMAIN"/>
    <property type="match status" value="1"/>
</dbReference>
<dbReference type="InterPro" id="IPR011993">
    <property type="entry name" value="PH-like_dom_sf"/>
</dbReference>
<dbReference type="AlphaFoldDB" id="A0A7S2E2X8"/>
<reference evidence="3" key="1">
    <citation type="submission" date="2021-01" db="EMBL/GenBank/DDBJ databases">
        <authorList>
            <person name="Corre E."/>
            <person name="Pelletier E."/>
            <person name="Niang G."/>
            <person name="Scheremetjew M."/>
            <person name="Finn R."/>
            <person name="Kale V."/>
            <person name="Holt S."/>
            <person name="Cochrane G."/>
            <person name="Meng A."/>
            <person name="Brown T."/>
            <person name="Cohen L."/>
        </authorList>
    </citation>
    <scope>NUCLEOTIDE SEQUENCE</scope>
    <source>
        <strain evidence="3">UTEX LB 985</strain>
    </source>
</reference>
<dbReference type="InterPro" id="IPR001849">
    <property type="entry name" value="PH_domain"/>
</dbReference>
<evidence type="ECO:0000259" key="2">
    <source>
        <dbReference type="PROSITE" id="PS50003"/>
    </source>
</evidence>
<organism evidence="3">
    <name type="scientific">Haptolina brevifila</name>
    <dbReference type="NCBI Taxonomy" id="156173"/>
    <lineage>
        <taxon>Eukaryota</taxon>
        <taxon>Haptista</taxon>
        <taxon>Haptophyta</taxon>
        <taxon>Prymnesiophyceae</taxon>
        <taxon>Prymnesiales</taxon>
        <taxon>Prymnesiaceae</taxon>
        <taxon>Haptolina</taxon>
    </lineage>
</organism>
<evidence type="ECO:0000256" key="1">
    <source>
        <dbReference type="SAM" id="MobiDB-lite"/>
    </source>
</evidence>
<proteinExistence type="predicted"/>
<protein>
    <recommendedName>
        <fullName evidence="2">PH domain-containing protein</fullName>
    </recommendedName>
</protein>
<accession>A0A7S2E2X8</accession>
<feature type="region of interest" description="Disordered" evidence="1">
    <location>
        <begin position="1"/>
        <end position="29"/>
    </location>
</feature>
<sequence length="187" mass="20874">MPARQRSSRLTATGAHRLPGEPSVPEGEVANDPKLTSWLKKRHGTTEGIAHGEKVGWAKRLVSVDDYKGRLSYSNRDWLAAGQMFPSLVLPLQDVTSVRALPSIPDGKQQEQHCFEVACAPYKLVLSVDAEDEMHRWVTALSRRVDHWRRKAAEIGPLSAVPTFRRRGEPWRIIRPGSSSGYAVAAW</sequence>
<gene>
    <name evidence="3" type="ORF">CBRE1094_LOCUS22686</name>
</gene>
<dbReference type="SUPFAM" id="SSF50729">
    <property type="entry name" value="PH domain-like"/>
    <property type="match status" value="1"/>
</dbReference>
<dbReference type="EMBL" id="HBGU01041608">
    <property type="protein sequence ID" value="CAD9471394.1"/>
    <property type="molecule type" value="Transcribed_RNA"/>
</dbReference>
<dbReference type="Gene3D" id="2.30.29.30">
    <property type="entry name" value="Pleckstrin-homology domain (PH domain)/Phosphotyrosine-binding domain (PTB)"/>
    <property type="match status" value="1"/>
</dbReference>
<dbReference type="SMART" id="SM00233">
    <property type="entry name" value="PH"/>
    <property type="match status" value="1"/>
</dbReference>
<feature type="domain" description="PH" evidence="2">
    <location>
        <begin position="32"/>
        <end position="146"/>
    </location>
</feature>
<name>A0A7S2E2X8_9EUKA</name>
<evidence type="ECO:0000313" key="3">
    <source>
        <dbReference type="EMBL" id="CAD9471394.1"/>
    </source>
</evidence>
<dbReference type="Pfam" id="PF00169">
    <property type="entry name" value="PH"/>
    <property type="match status" value="1"/>
</dbReference>